<evidence type="ECO:0000313" key="2">
    <source>
        <dbReference type="Proteomes" id="UP001310386"/>
    </source>
</evidence>
<dbReference type="RefSeq" id="WP_371754828.1">
    <property type="nucleotide sequence ID" value="NZ_JAYJLD010000021.1"/>
</dbReference>
<name>A0ABU5ZM17_9BACL</name>
<sequence length="91" mass="10472">MRIRWVQPKAPYDFHKITKRLKGVRHELYRLDGNRLSRTLRIGESIVLVQTESVGTVEEPVLKMAVSGAEDDRVAIEAVRRMERILSTGLE</sequence>
<gene>
    <name evidence="1" type="ORF">VF724_13630</name>
</gene>
<reference evidence="1" key="1">
    <citation type="submission" date="2023-12" db="EMBL/GenBank/DDBJ databases">
        <title>Fervidustalea candida gen. nov., sp. nov., a novel member of the family Paenibacillaceae isolated from a geothermal area.</title>
        <authorList>
            <person name="Li W.-J."/>
            <person name="Jiao J.-Y."/>
            <person name="Chen Y."/>
        </authorList>
    </citation>
    <scope>NUCLEOTIDE SEQUENCE</scope>
    <source>
        <strain evidence="1">SYSU GA230002</strain>
    </source>
</reference>
<dbReference type="EMBL" id="JAYJLD010000021">
    <property type="protein sequence ID" value="MEB3102706.1"/>
    <property type="molecule type" value="Genomic_DNA"/>
</dbReference>
<keyword evidence="2" id="KW-1185">Reference proteome</keyword>
<evidence type="ECO:0000313" key="1">
    <source>
        <dbReference type="EMBL" id="MEB3102706.1"/>
    </source>
</evidence>
<accession>A0ABU5ZM17</accession>
<comment type="caution">
    <text evidence="1">The sequence shown here is derived from an EMBL/GenBank/DDBJ whole genome shotgun (WGS) entry which is preliminary data.</text>
</comment>
<organism evidence="1 2">
    <name type="scientific">Ferviditalea candida</name>
    <dbReference type="NCBI Taxonomy" id="3108399"/>
    <lineage>
        <taxon>Bacteria</taxon>
        <taxon>Bacillati</taxon>
        <taxon>Bacillota</taxon>
        <taxon>Bacilli</taxon>
        <taxon>Bacillales</taxon>
        <taxon>Paenibacillaceae</taxon>
        <taxon>Ferviditalea</taxon>
    </lineage>
</organism>
<protein>
    <submittedName>
        <fullName evidence="1">Uncharacterized protein</fullName>
    </submittedName>
</protein>
<dbReference type="Proteomes" id="UP001310386">
    <property type="component" value="Unassembled WGS sequence"/>
</dbReference>
<proteinExistence type="predicted"/>